<dbReference type="Pfam" id="PF13625">
    <property type="entry name" value="Helicase_C_3"/>
    <property type="match status" value="1"/>
</dbReference>
<gene>
    <name evidence="2" type="ORF">BC351_03470</name>
</gene>
<sequence>MTVLAETHYPDFEAVRGELSRFVDIVKSPEHLHTYRISPLSLWNAAAAGLPKEENAAENPANTFSLYDKDEPLILLNELGSPNPEKAS</sequence>
<comment type="caution">
    <text evidence="2">The sequence shown here is derived from an EMBL/GenBank/DDBJ whole genome shotgun (WGS) entry which is preliminary data.</text>
</comment>
<dbReference type="AlphaFoldDB" id="A0A1V4HJX0"/>
<evidence type="ECO:0000313" key="2">
    <source>
        <dbReference type="EMBL" id="OPH57595.1"/>
    </source>
</evidence>
<dbReference type="STRING" id="1469647.BC351_03470"/>
<evidence type="ECO:0000259" key="1">
    <source>
        <dbReference type="Pfam" id="PF13625"/>
    </source>
</evidence>
<proteinExistence type="predicted"/>
<reference evidence="3" key="1">
    <citation type="submission" date="2016-07" db="EMBL/GenBank/DDBJ databases">
        <authorList>
            <person name="Florea S."/>
            <person name="Webb J.S."/>
            <person name="Jaromczyk J."/>
            <person name="Schardl C.L."/>
        </authorList>
    </citation>
    <scope>NUCLEOTIDE SEQUENCE [LARGE SCALE GENOMIC DNA]</scope>
    <source>
        <strain evidence="3">CY1</strain>
    </source>
</reference>
<evidence type="ECO:0000313" key="3">
    <source>
        <dbReference type="Proteomes" id="UP000190626"/>
    </source>
</evidence>
<organism evidence="2 3">
    <name type="scientific">Paenibacillus ferrarius</name>
    <dbReference type="NCBI Taxonomy" id="1469647"/>
    <lineage>
        <taxon>Bacteria</taxon>
        <taxon>Bacillati</taxon>
        <taxon>Bacillota</taxon>
        <taxon>Bacilli</taxon>
        <taxon>Bacillales</taxon>
        <taxon>Paenibacillaceae</taxon>
        <taxon>Paenibacillus</taxon>
    </lineage>
</organism>
<name>A0A1V4HJX0_9BACL</name>
<keyword evidence="3" id="KW-1185">Reference proteome</keyword>
<accession>A0A1V4HJX0</accession>
<dbReference type="InterPro" id="IPR032830">
    <property type="entry name" value="XPB/Ssl2_N"/>
</dbReference>
<dbReference type="Proteomes" id="UP000190626">
    <property type="component" value="Unassembled WGS sequence"/>
</dbReference>
<protein>
    <recommendedName>
        <fullName evidence="1">Helicase XPB/Ssl2 N-terminal domain-containing protein</fullName>
    </recommendedName>
</protein>
<dbReference type="EMBL" id="MBTG01000012">
    <property type="protein sequence ID" value="OPH57595.1"/>
    <property type="molecule type" value="Genomic_DNA"/>
</dbReference>
<feature type="domain" description="Helicase XPB/Ssl2 N-terminal" evidence="1">
    <location>
        <begin position="1"/>
        <end position="54"/>
    </location>
</feature>
<dbReference type="RefSeq" id="WP_244208993.1">
    <property type="nucleotide sequence ID" value="NZ_MBTG01000012.1"/>
</dbReference>